<feature type="region of interest" description="Disordered" evidence="2">
    <location>
        <begin position="187"/>
        <end position="287"/>
    </location>
</feature>
<keyword evidence="1" id="KW-0175">Coiled coil</keyword>
<feature type="compositionally biased region" description="Polar residues" evidence="2">
    <location>
        <begin position="140"/>
        <end position="162"/>
    </location>
</feature>
<proteinExistence type="predicted"/>
<evidence type="ECO:0000313" key="4">
    <source>
        <dbReference type="RefSeq" id="XP_011204747.2"/>
    </source>
</evidence>
<feature type="region of interest" description="Disordered" evidence="2">
    <location>
        <begin position="643"/>
        <end position="662"/>
    </location>
</feature>
<feature type="region of interest" description="Disordered" evidence="2">
    <location>
        <begin position="67"/>
        <end position="87"/>
    </location>
</feature>
<dbReference type="OrthoDB" id="6499155at2759"/>
<feature type="region of interest" description="Disordered" evidence="2">
    <location>
        <begin position="118"/>
        <end position="174"/>
    </location>
</feature>
<dbReference type="Proteomes" id="UP001652620">
    <property type="component" value="Chromosome 5"/>
</dbReference>
<feature type="coiled-coil region" evidence="1">
    <location>
        <begin position="783"/>
        <end position="810"/>
    </location>
</feature>
<feature type="compositionally biased region" description="Low complexity" evidence="2">
    <location>
        <begin position="239"/>
        <end position="256"/>
    </location>
</feature>
<keyword evidence="3" id="KW-1185">Reference proteome</keyword>
<dbReference type="RefSeq" id="XP_011204747.2">
    <property type="nucleotide sequence ID" value="XM_011206445.4"/>
</dbReference>
<feature type="compositionally biased region" description="Polar residues" evidence="2">
    <location>
        <begin position="209"/>
        <end position="231"/>
    </location>
</feature>
<dbReference type="GeneID" id="105227211"/>
<organism evidence="3 4">
    <name type="scientific">Bactrocera dorsalis</name>
    <name type="common">Oriental fruit fly</name>
    <name type="synonym">Dacus dorsalis</name>
    <dbReference type="NCBI Taxonomy" id="27457"/>
    <lineage>
        <taxon>Eukaryota</taxon>
        <taxon>Metazoa</taxon>
        <taxon>Ecdysozoa</taxon>
        <taxon>Arthropoda</taxon>
        <taxon>Hexapoda</taxon>
        <taxon>Insecta</taxon>
        <taxon>Pterygota</taxon>
        <taxon>Neoptera</taxon>
        <taxon>Endopterygota</taxon>
        <taxon>Diptera</taxon>
        <taxon>Brachycera</taxon>
        <taxon>Muscomorpha</taxon>
        <taxon>Tephritoidea</taxon>
        <taxon>Tephritidae</taxon>
        <taxon>Bactrocera</taxon>
        <taxon>Bactrocera</taxon>
    </lineage>
</organism>
<feature type="region of interest" description="Disordered" evidence="2">
    <location>
        <begin position="668"/>
        <end position="691"/>
    </location>
</feature>
<evidence type="ECO:0000256" key="1">
    <source>
        <dbReference type="SAM" id="Coils"/>
    </source>
</evidence>
<accession>A0A9B2L9S9</accession>
<feature type="compositionally biased region" description="Low complexity" evidence="2">
    <location>
        <begin position="681"/>
        <end position="690"/>
    </location>
</feature>
<gene>
    <name evidence="4" type="primary">LOC105227211</name>
</gene>
<evidence type="ECO:0000313" key="3">
    <source>
        <dbReference type="Proteomes" id="UP001652620"/>
    </source>
</evidence>
<feature type="compositionally biased region" description="Low complexity" evidence="2">
    <location>
        <begin position="643"/>
        <end position="657"/>
    </location>
</feature>
<feature type="compositionally biased region" description="Low complexity" evidence="2">
    <location>
        <begin position="11"/>
        <end position="26"/>
    </location>
</feature>
<feature type="coiled-coil region" evidence="1">
    <location>
        <begin position="695"/>
        <end position="722"/>
    </location>
</feature>
<feature type="compositionally biased region" description="Low complexity" evidence="2">
    <location>
        <begin position="192"/>
        <end position="208"/>
    </location>
</feature>
<protein>
    <submittedName>
        <fullName evidence="4">Uncharacterized protein LOC105227211 isoform X1</fullName>
    </submittedName>
</protein>
<sequence>MAKENDEVQHNNNNSSSSSSSNRNNNGVDSLNASVGVTSTSNATEIPTAGSYCEADLMVGDIGRTGEKSKVTSAGGGDCAGTSSRSNHFGASTSSFMRGKLNDLVADLCINGPVAGNDNNGGYGDYTNGRTNSSGLPDGTMQQTNISSTWEPVSSSITSQHAPQPHAAPTQNSSSFSFKHFLSSGPPITAPSSTVTVTSLDTSASSSTNGPQNNTVRTASSSGVSIQTSTGARPKVPQSASLSSTSISSLMTGGLSASNSAGQPDGGNSFGTSATKMKRSPRFSSFDSQASLAEYVTSGADGEGEGVSSSGPSGVRSAGVGANANSGFRLYPESGDLFALPYPECSDLFSTPPRSSRGMGDGGAGIGNNINNANEYDRHQYVPRSYSNYEMPMSSSTSSPRRRTGAPSVGANAGMREARPTRLALNTNSSKPKGNLPLSDINSGACGGAAVAAAPPVTRPLPSNAGEFPAAVLPDFVQDHWLDSWYAHDMHLNSPPNSPIRDFSDVDVAGGAIGGGGGGVGNSNVCDVAGGNGVSAGIGIPGPSPVYGGGGGGGATAESTASNAKMLPDFLSDGPIIHSSQRLADVAVGLPSNSIGSPDDPPISSQLSRLRIENDRLQRELNDARIALNEQTRRANDLERQLQASEQQQQQQQQQQQHRLEELQTTERVDSLTERSKRTRTNAAAATGATSQNHVIKLKQQLAKLTSELETLRHENETLREEGAVGGFNVPYCDRARPFVSDANAGGAASVGAAAGAAAGVRAGTVGRPSRTQQFSRDLLRAASNAENNLRQLLAGVDNLRQMAADIENSEIRVGYDVSPDLFSDFLDDCDDYEDYSDGPTL</sequence>
<feature type="region of interest" description="Disordered" evidence="2">
    <location>
        <begin position="1"/>
        <end position="34"/>
    </location>
</feature>
<reference evidence="4" key="1">
    <citation type="submission" date="2025-08" db="UniProtKB">
        <authorList>
            <consortium name="RefSeq"/>
        </authorList>
    </citation>
    <scope>IDENTIFICATION</scope>
    <source>
        <tissue evidence="4">Adult</tissue>
    </source>
</reference>
<feature type="region of interest" description="Disordered" evidence="2">
    <location>
        <begin position="390"/>
        <end position="412"/>
    </location>
</feature>
<evidence type="ECO:0000256" key="2">
    <source>
        <dbReference type="SAM" id="MobiDB-lite"/>
    </source>
</evidence>
<name>A0A9B2L9S9_BACDO</name>